<feature type="compositionally biased region" description="Polar residues" evidence="1">
    <location>
        <begin position="16"/>
        <end position="26"/>
    </location>
</feature>
<dbReference type="EMBL" id="JANPWB010000009">
    <property type="protein sequence ID" value="KAJ1157193.1"/>
    <property type="molecule type" value="Genomic_DNA"/>
</dbReference>
<comment type="caution">
    <text evidence="2">The sequence shown here is derived from an EMBL/GenBank/DDBJ whole genome shotgun (WGS) entry which is preliminary data.</text>
</comment>
<evidence type="ECO:0000313" key="3">
    <source>
        <dbReference type="Proteomes" id="UP001066276"/>
    </source>
</evidence>
<dbReference type="Proteomes" id="UP001066276">
    <property type="component" value="Chromosome 5"/>
</dbReference>
<accession>A0AAV7RZ22</accession>
<dbReference type="AlphaFoldDB" id="A0AAV7RZ22"/>
<organism evidence="2 3">
    <name type="scientific">Pleurodeles waltl</name>
    <name type="common">Iberian ribbed newt</name>
    <dbReference type="NCBI Taxonomy" id="8319"/>
    <lineage>
        <taxon>Eukaryota</taxon>
        <taxon>Metazoa</taxon>
        <taxon>Chordata</taxon>
        <taxon>Craniata</taxon>
        <taxon>Vertebrata</taxon>
        <taxon>Euteleostomi</taxon>
        <taxon>Amphibia</taxon>
        <taxon>Batrachia</taxon>
        <taxon>Caudata</taxon>
        <taxon>Salamandroidea</taxon>
        <taxon>Salamandridae</taxon>
        <taxon>Pleurodelinae</taxon>
        <taxon>Pleurodeles</taxon>
    </lineage>
</organism>
<gene>
    <name evidence="2" type="ORF">NDU88_009908</name>
</gene>
<evidence type="ECO:0000313" key="2">
    <source>
        <dbReference type="EMBL" id="KAJ1157193.1"/>
    </source>
</evidence>
<feature type="region of interest" description="Disordered" evidence="1">
    <location>
        <begin position="1"/>
        <end position="32"/>
    </location>
</feature>
<proteinExistence type="predicted"/>
<evidence type="ECO:0000256" key="1">
    <source>
        <dbReference type="SAM" id="MobiDB-lite"/>
    </source>
</evidence>
<sequence length="139" mass="15749">MLLTLLSRNEERGSKNARSNGDTSNMKIPESTIHRAKRVPPARFHFFKPTSINQAIFSRRRSCHTPKGSVTRAVNLLRGYKPPEQCGLGDSRTLEEWMDEEERMTPLQTRPQAAYRLQTAADVVAYDRIATPVGSVMTF</sequence>
<protein>
    <submittedName>
        <fullName evidence="2">Uncharacterized protein</fullName>
    </submittedName>
</protein>
<keyword evidence="3" id="KW-1185">Reference proteome</keyword>
<reference evidence="2" key="1">
    <citation type="journal article" date="2022" name="bioRxiv">
        <title>Sequencing and chromosome-scale assembly of the giantPleurodeles waltlgenome.</title>
        <authorList>
            <person name="Brown T."/>
            <person name="Elewa A."/>
            <person name="Iarovenko S."/>
            <person name="Subramanian E."/>
            <person name="Araus A.J."/>
            <person name="Petzold A."/>
            <person name="Susuki M."/>
            <person name="Suzuki K.-i.T."/>
            <person name="Hayashi T."/>
            <person name="Toyoda A."/>
            <person name="Oliveira C."/>
            <person name="Osipova E."/>
            <person name="Leigh N.D."/>
            <person name="Simon A."/>
            <person name="Yun M.H."/>
        </authorList>
    </citation>
    <scope>NUCLEOTIDE SEQUENCE</scope>
    <source>
        <strain evidence="2">20211129_DDA</strain>
        <tissue evidence="2">Liver</tissue>
    </source>
</reference>
<name>A0AAV7RZ22_PLEWA</name>